<evidence type="ECO:0000256" key="2">
    <source>
        <dbReference type="ARBA" id="ARBA00023002"/>
    </source>
</evidence>
<accession>A0A4V2NUE7</accession>
<keyword evidence="2 3" id="KW-0560">Oxidoreductase</keyword>
<dbReference type="FunFam" id="3.40.50.720:FF:000084">
    <property type="entry name" value="Short-chain dehydrogenase reductase"/>
    <property type="match status" value="1"/>
</dbReference>
<evidence type="ECO:0000313" key="4">
    <source>
        <dbReference type="Proteomes" id="UP000293846"/>
    </source>
</evidence>
<dbReference type="Gene3D" id="3.40.50.720">
    <property type="entry name" value="NAD(P)-binding Rossmann-like Domain"/>
    <property type="match status" value="1"/>
</dbReference>
<proteinExistence type="inferred from homology"/>
<organism evidence="3 4">
    <name type="scientific">Cytobacillus praedii</name>
    <dbReference type="NCBI Taxonomy" id="1742358"/>
    <lineage>
        <taxon>Bacteria</taxon>
        <taxon>Bacillati</taxon>
        <taxon>Bacillota</taxon>
        <taxon>Bacilli</taxon>
        <taxon>Bacillales</taxon>
        <taxon>Bacillaceae</taxon>
        <taxon>Cytobacillus</taxon>
    </lineage>
</organism>
<dbReference type="Proteomes" id="UP000293846">
    <property type="component" value="Unassembled WGS sequence"/>
</dbReference>
<dbReference type="EMBL" id="SJTH01000011">
    <property type="protein sequence ID" value="TCJ04107.1"/>
    <property type="molecule type" value="Genomic_DNA"/>
</dbReference>
<evidence type="ECO:0000313" key="3">
    <source>
        <dbReference type="EMBL" id="TCJ04107.1"/>
    </source>
</evidence>
<dbReference type="PRINTS" id="PR00081">
    <property type="entry name" value="GDHRDH"/>
</dbReference>
<dbReference type="EC" id="1.1.1.47" evidence="3"/>
<keyword evidence="4" id="KW-1185">Reference proteome</keyword>
<comment type="caution">
    <text evidence="3">The sequence shown here is derived from an EMBL/GenBank/DDBJ whole genome shotgun (WGS) entry which is preliminary data.</text>
</comment>
<evidence type="ECO:0000256" key="1">
    <source>
        <dbReference type="ARBA" id="ARBA00006484"/>
    </source>
</evidence>
<dbReference type="OrthoDB" id="286404at2"/>
<sequence>MRLENEVFVVTGAKGGMGRETVKRFLEEGAYVAAVDLNIDGMEKSDRLLPIAANLTSEADVARIFQEVKRVFGRVDGLVNIAGIAQAATQIEEVSLADWEKLMSVNATSLFLTCREAVPYMKQQGEGVIVNIASISMVRPRPGLNAYIASKGAAVSFSQALAIELADYGIRVNVVNPGPADTNMLGQFTSKNADVEATKENIFKKSVPLGRLINPIDIANSLVYLCSKEASIVTGSVLNVDGGRGI</sequence>
<protein>
    <submittedName>
        <fullName evidence="3">Glucose 1-dehydrogenase</fullName>
        <ecNumber evidence="3">1.1.1.47</ecNumber>
    </submittedName>
</protein>
<dbReference type="PRINTS" id="PR00080">
    <property type="entry name" value="SDRFAMILY"/>
</dbReference>
<reference evidence="3 4" key="1">
    <citation type="submission" date="2019-03" db="EMBL/GenBank/DDBJ databases">
        <authorList>
            <person name="Jensen L."/>
            <person name="Storgaard J."/>
            <person name="Sulaj E."/>
            <person name="Schramm A."/>
            <person name="Marshall I.P.G."/>
        </authorList>
    </citation>
    <scope>NUCLEOTIDE SEQUENCE [LARGE SCALE GENOMIC DNA]</scope>
    <source>
        <strain evidence="3 4">2017H2G3</strain>
    </source>
</reference>
<dbReference type="AlphaFoldDB" id="A0A4V2NUE7"/>
<dbReference type="PANTHER" id="PTHR24321:SF8">
    <property type="entry name" value="ESTRADIOL 17-BETA-DEHYDROGENASE 8-RELATED"/>
    <property type="match status" value="1"/>
</dbReference>
<dbReference type="STRING" id="1742358.GCA_001439605_03238"/>
<dbReference type="InterPro" id="IPR036291">
    <property type="entry name" value="NAD(P)-bd_dom_sf"/>
</dbReference>
<comment type="similarity">
    <text evidence="1">Belongs to the short-chain dehydrogenases/reductases (SDR) family.</text>
</comment>
<dbReference type="PANTHER" id="PTHR24321">
    <property type="entry name" value="DEHYDROGENASES, SHORT CHAIN"/>
    <property type="match status" value="1"/>
</dbReference>
<dbReference type="SUPFAM" id="SSF51735">
    <property type="entry name" value="NAD(P)-binding Rossmann-fold domains"/>
    <property type="match status" value="1"/>
</dbReference>
<dbReference type="NCBIfam" id="NF005559">
    <property type="entry name" value="PRK07231.1"/>
    <property type="match status" value="1"/>
</dbReference>
<dbReference type="InterPro" id="IPR002347">
    <property type="entry name" value="SDR_fam"/>
</dbReference>
<dbReference type="Pfam" id="PF13561">
    <property type="entry name" value="adh_short_C2"/>
    <property type="match status" value="1"/>
</dbReference>
<name>A0A4V2NUE7_9BACI</name>
<gene>
    <name evidence="3" type="ORF">E0Y62_11745</name>
</gene>
<dbReference type="RefSeq" id="WP_057760672.1">
    <property type="nucleotide sequence ID" value="NZ_CP183326.1"/>
</dbReference>
<dbReference type="GO" id="GO:0047936">
    <property type="term" value="F:glucose 1-dehydrogenase [NAD(P)+] activity"/>
    <property type="evidence" value="ECO:0007669"/>
    <property type="project" value="UniProtKB-EC"/>
</dbReference>
<dbReference type="GO" id="GO:0008206">
    <property type="term" value="P:bile acid metabolic process"/>
    <property type="evidence" value="ECO:0007669"/>
    <property type="project" value="UniProtKB-ARBA"/>
</dbReference>